<protein>
    <submittedName>
        <fullName evidence="9">Rhomboid family protein</fullName>
    </submittedName>
</protein>
<keyword evidence="5 7" id="KW-1133">Transmembrane helix</keyword>
<evidence type="ECO:0000256" key="1">
    <source>
        <dbReference type="ARBA" id="ARBA00004141"/>
    </source>
</evidence>
<evidence type="ECO:0000256" key="7">
    <source>
        <dbReference type="SAM" id="Phobius"/>
    </source>
</evidence>
<dbReference type="InterPro" id="IPR022764">
    <property type="entry name" value="Peptidase_S54_rhomboid_dom"/>
</dbReference>
<feature type="transmembrane region" description="Helical" evidence="7">
    <location>
        <begin position="236"/>
        <end position="256"/>
    </location>
</feature>
<keyword evidence="6 7" id="KW-0472">Membrane</keyword>
<dbReference type="InterPro" id="IPR035952">
    <property type="entry name" value="Rhomboid-like_sf"/>
</dbReference>
<dbReference type="InterPro" id="IPR050925">
    <property type="entry name" value="Rhomboid_protease_S54"/>
</dbReference>
<reference evidence="9 10" key="1">
    <citation type="submission" date="2016-10" db="EMBL/GenBank/DDBJ databases">
        <authorList>
            <person name="de Groot N.N."/>
        </authorList>
    </citation>
    <scope>NUCLEOTIDE SEQUENCE [LARGE SCALE GENOMIC DNA]</scope>
    <source>
        <strain>GEY</strain>
        <strain evidence="10">DSM 9560</strain>
    </source>
</reference>
<dbReference type="GO" id="GO:0016020">
    <property type="term" value="C:membrane"/>
    <property type="evidence" value="ECO:0007669"/>
    <property type="project" value="UniProtKB-SubCell"/>
</dbReference>
<feature type="transmembrane region" description="Helical" evidence="7">
    <location>
        <begin position="211"/>
        <end position="230"/>
    </location>
</feature>
<dbReference type="GO" id="GO:0004252">
    <property type="term" value="F:serine-type endopeptidase activity"/>
    <property type="evidence" value="ECO:0007669"/>
    <property type="project" value="InterPro"/>
</dbReference>
<keyword evidence="3 7" id="KW-0812">Transmembrane</keyword>
<feature type="transmembrane region" description="Helical" evidence="7">
    <location>
        <begin position="84"/>
        <end position="102"/>
    </location>
</feature>
<evidence type="ECO:0000313" key="10">
    <source>
        <dbReference type="Proteomes" id="UP000199513"/>
    </source>
</evidence>
<feature type="transmembrane region" description="Helical" evidence="7">
    <location>
        <begin position="177"/>
        <end position="199"/>
    </location>
</feature>
<comment type="subcellular location">
    <subcellularLocation>
        <location evidence="1">Membrane</location>
        <topology evidence="1">Multi-pass membrane protein</topology>
    </subcellularLocation>
</comment>
<dbReference type="RefSeq" id="WP_091548972.1">
    <property type="nucleotide sequence ID" value="NZ_FONY01000042.1"/>
</dbReference>
<dbReference type="PANTHER" id="PTHR43731:SF14">
    <property type="entry name" value="PRESENILIN-ASSOCIATED RHOMBOID-LIKE PROTEIN, MITOCHONDRIAL"/>
    <property type="match status" value="1"/>
</dbReference>
<evidence type="ECO:0000256" key="5">
    <source>
        <dbReference type="ARBA" id="ARBA00022989"/>
    </source>
</evidence>
<gene>
    <name evidence="9" type="ORF">SAMN04488541_104234</name>
</gene>
<organism evidence="9 10">
    <name type="scientific">Thermoflexibacter ruber</name>
    <dbReference type="NCBI Taxonomy" id="1003"/>
    <lineage>
        <taxon>Bacteria</taxon>
        <taxon>Pseudomonadati</taxon>
        <taxon>Bacteroidota</taxon>
        <taxon>Cytophagia</taxon>
        <taxon>Cytophagales</taxon>
        <taxon>Thermoflexibacteraceae</taxon>
        <taxon>Thermoflexibacter</taxon>
    </lineage>
</organism>
<dbReference type="EMBL" id="FONY01000042">
    <property type="protein sequence ID" value="SFF49789.1"/>
    <property type="molecule type" value="Genomic_DNA"/>
</dbReference>
<feature type="domain" description="Peptidase S54 rhomboid" evidence="8">
    <location>
        <begin position="45"/>
        <end position="102"/>
    </location>
</feature>
<dbReference type="SUPFAM" id="SSF144091">
    <property type="entry name" value="Rhomboid-like"/>
    <property type="match status" value="1"/>
</dbReference>
<accession>A0A1I2J5X8</accession>
<feature type="domain" description="Peptidase S54 rhomboid" evidence="8">
    <location>
        <begin position="163"/>
        <end position="252"/>
    </location>
</feature>
<dbReference type="STRING" id="1003.SAMN04488541_104234"/>
<dbReference type="OrthoDB" id="9807874at2"/>
<name>A0A1I2J5X8_9BACT</name>
<dbReference type="Proteomes" id="UP000199513">
    <property type="component" value="Unassembled WGS sequence"/>
</dbReference>
<evidence type="ECO:0000256" key="4">
    <source>
        <dbReference type="ARBA" id="ARBA00022801"/>
    </source>
</evidence>
<keyword evidence="10" id="KW-1185">Reference proteome</keyword>
<feature type="transmembrane region" description="Helical" evidence="7">
    <location>
        <begin position="7"/>
        <end position="27"/>
    </location>
</feature>
<evidence type="ECO:0000256" key="3">
    <source>
        <dbReference type="ARBA" id="ARBA00022692"/>
    </source>
</evidence>
<evidence type="ECO:0000259" key="8">
    <source>
        <dbReference type="Pfam" id="PF01694"/>
    </source>
</evidence>
<keyword evidence="4" id="KW-0378">Hydrolase</keyword>
<dbReference type="Gene3D" id="1.20.1540.10">
    <property type="entry name" value="Rhomboid-like"/>
    <property type="match status" value="1"/>
</dbReference>
<dbReference type="PANTHER" id="PTHR43731">
    <property type="entry name" value="RHOMBOID PROTEASE"/>
    <property type="match status" value="1"/>
</dbReference>
<evidence type="ECO:0000256" key="2">
    <source>
        <dbReference type="ARBA" id="ARBA00009045"/>
    </source>
</evidence>
<sequence>MMQITPVVRNLLIINFGVFLLGMFLNLDLSQTFGLRYFFTPEFAPYQIVTHLFLHGGFSHIFSNMLSLFFFGPLLEGYMGSKRFLIFYLICGFGASALYSGINYFEISQLKDAVEMYLAHPTPTEFTNFMSKYGSMFKPEYVFEITNKFEEYPNSSQLIAETKEVVSYLYQAKSQTVLIGASGAVFGILMAMGVLFPNLRLMLLFPPIPMKAKYFVLLYGAYEVYAEIIQKAGDNIAHAAHLGGMLFAYILIRYWGLRTVH</sequence>
<comment type="similarity">
    <text evidence="2">Belongs to the peptidase S54 family.</text>
</comment>
<evidence type="ECO:0000256" key="6">
    <source>
        <dbReference type="ARBA" id="ARBA00023136"/>
    </source>
</evidence>
<feature type="transmembrane region" description="Helical" evidence="7">
    <location>
        <begin position="47"/>
        <end position="72"/>
    </location>
</feature>
<proteinExistence type="inferred from homology"/>
<dbReference type="Pfam" id="PF01694">
    <property type="entry name" value="Rhomboid"/>
    <property type="match status" value="2"/>
</dbReference>
<evidence type="ECO:0000313" key="9">
    <source>
        <dbReference type="EMBL" id="SFF49789.1"/>
    </source>
</evidence>
<dbReference type="AlphaFoldDB" id="A0A1I2J5X8"/>